<evidence type="ECO:0000313" key="3">
    <source>
        <dbReference type="EMBL" id="PIN00413.1"/>
    </source>
</evidence>
<dbReference type="PANTHER" id="PTHR10996:SF179">
    <property type="entry name" value="D-ISOMER SPECIFIC 2-HYDROXYACID DEHYDROGENASE FAMILY PROTEIN-RELATED"/>
    <property type="match status" value="1"/>
</dbReference>
<evidence type="ECO:0000313" key="4">
    <source>
        <dbReference type="Proteomes" id="UP000231279"/>
    </source>
</evidence>
<protein>
    <submittedName>
        <fullName evidence="3">Glyoxylate/hydroxypyruvate reductase (D-isomer-specific 2-hydroxy acid dehydrogenase superfamily)</fullName>
        <ecNumber evidence="3">1.1.1.79</ecNumber>
    </submittedName>
</protein>
<dbReference type="EC" id="1.1.1.79" evidence="3"/>
<dbReference type="Gene3D" id="3.40.50.720">
    <property type="entry name" value="NAD(P)-binding Rossmann-like Domain"/>
    <property type="match status" value="2"/>
</dbReference>
<dbReference type="AlphaFoldDB" id="A0A2G9G519"/>
<organism evidence="3 4">
    <name type="scientific">Handroanthus impetiginosus</name>
    <dbReference type="NCBI Taxonomy" id="429701"/>
    <lineage>
        <taxon>Eukaryota</taxon>
        <taxon>Viridiplantae</taxon>
        <taxon>Streptophyta</taxon>
        <taxon>Embryophyta</taxon>
        <taxon>Tracheophyta</taxon>
        <taxon>Spermatophyta</taxon>
        <taxon>Magnoliopsida</taxon>
        <taxon>eudicotyledons</taxon>
        <taxon>Gunneridae</taxon>
        <taxon>Pentapetalae</taxon>
        <taxon>asterids</taxon>
        <taxon>lamiids</taxon>
        <taxon>Lamiales</taxon>
        <taxon>Bignoniaceae</taxon>
        <taxon>Crescentiina</taxon>
        <taxon>Tabebuia alliance</taxon>
        <taxon>Handroanthus</taxon>
    </lineage>
</organism>
<dbReference type="SUPFAM" id="SSF51735">
    <property type="entry name" value="NAD(P)-binding Rossmann-fold domains"/>
    <property type="match status" value="1"/>
</dbReference>
<dbReference type="SUPFAM" id="SSF52283">
    <property type="entry name" value="Formate/glycerate dehydrogenase catalytic domain-like"/>
    <property type="match status" value="1"/>
</dbReference>
<evidence type="ECO:0000256" key="1">
    <source>
        <dbReference type="ARBA" id="ARBA00023002"/>
    </source>
</evidence>
<dbReference type="GO" id="GO:0030267">
    <property type="term" value="F:glyoxylate reductase (NADPH) activity"/>
    <property type="evidence" value="ECO:0007669"/>
    <property type="project" value="UniProtKB-EC"/>
</dbReference>
<keyword evidence="3" id="KW-0670">Pyruvate</keyword>
<dbReference type="InterPro" id="IPR006140">
    <property type="entry name" value="D-isomer_DH_NAD-bd"/>
</dbReference>
<dbReference type="Proteomes" id="UP000231279">
    <property type="component" value="Unassembled WGS sequence"/>
</dbReference>
<dbReference type="InterPro" id="IPR050223">
    <property type="entry name" value="D-isomer_2-hydroxyacid_DH"/>
</dbReference>
<gene>
    <name evidence="3" type="ORF">CDL12_27081</name>
</gene>
<reference evidence="4" key="1">
    <citation type="journal article" date="2018" name="Gigascience">
        <title>Genome assembly of the Pink Ipe (Handroanthus impetiginosus, Bignoniaceae), a highly valued, ecologically keystone Neotropical timber forest tree.</title>
        <authorList>
            <person name="Silva-Junior O.B."/>
            <person name="Grattapaglia D."/>
            <person name="Novaes E."/>
            <person name="Collevatti R.G."/>
        </authorList>
    </citation>
    <scope>NUCLEOTIDE SEQUENCE [LARGE SCALE GENOMIC DNA]</scope>
    <source>
        <strain evidence="4">cv. UFG-1</strain>
    </source>
</reference>
<feature type="domain" description="D-isomer specific 2-hydroxyacid dehydrogenase NAD-binding" evidence="2">
    <location>
        <begin position="114"/>
        <end position="245"/>
    </location>
</feature>
<dbReference type="EMBL" id="NKXS01006982">
    <property type="protein sequence ID" value="PIN00413.1"/>
    <property type="molecule type" value="Genomic_DNA"/>
</dbReference>
<keyword evidence="1 3" id="KW-0560">Oxidoreductase</keyword>
<dbReference type="Pfam" id="PF02826">
    <property type="entry name" value="2-Hacid_dh_C"/>
    <property type="match status" value="1"/>
</dbReference>
<keyword evidence="4" id="KW-1185">Reference proteome</keyword>
<dbReference type="STRING" id="429701.A0A2G9G519"/>
<dbReference type="GO" id="GO:0016618">
    <property type="term" value="F:hydroxypyruvate reductase [NAD(P)H] activity"/>
    <property type="evidence" value="ECO:0007669"/>
    <property type="project" value="TreeGrafter"/>
</dbReference>
<proteinExistence type="predicted"/>
<dbReference type="GO" id="GO:0005829">
    <property type="term" value="C:cytosol"/>
    <property type="evidence" value="ECO:0007669"/>
    <property type="project" value="TreeGrafter"/>
</dbReference>
<dbReference type="InterPro" id="IPR036291">
    <property type="entry name" value="NAD(P)-bd_dom_sf"/>
</dbReference>
<dbReference type="GO" id="GO:0051287">
    <property type="term" value="F:NAD binding"/>
    <property type="evidence" value="ECO:0007669"/>
    <property type="project" value="InterPro"/>
</dbReference>
<dbReference type="PANTHER" id="PTHR10996">
    <property type="entry name" value="2-HYDROXYACID DEHYDROGENASE-RELATED"/>
    <property type="match status" value="1"/>
</dbReference>
<evidence type="ECO:0000259" key="2">
    <source>
        <dbReference type="Pfam" id="PF02826"/>
    </source>
</evidence>
<dbReference type="OrthoDB" id="298012at2759"/>
<comment type="caution">
    <text evidence="3">The sequence shown here is derived from an EMBL/GenBank/DDBJ whole genome shotgun (WGS) entry which is preliminary data.</text>
</comment>
<name>A0A2G9G519_9LAMI</name>
<sequence>MEEHHRDQPILRHEPPLAGEELPQLLIIRPSPKNAQSVKAILCFSMSPVTPEILRRLPALQLVMTTGTGVNHKDLPVCRRRGIAVANTADMFSGNTTDYAVGLLIDVMRKISPLLMDVIRKISAGDRFVRRGLWPESREYPLACKNLIKRCFHAVGISSEKSPQGKRVGMVGLGNIGSKVAKRLESCGCTISCTSRNKKPTVPSTFYPAACELASHSNILVICCSLTEQTRHMINNNVMAALGKNGACHSQVKRLIKGAGAGLDVCENEPNVPTELFGLM</sequence>
<accession>A0A2G9G519</accession>